<sequence>MLNENIIPEWSFRRLDLFEYESISASSDPIRQTFLTTKILHVLSSQLIVPLSAVVTFTYTTHEFINTSKSHYGLGYVLRVSCLIQTNERHFDDEDLYTHFETIVPYRTVTPSMINNNYWFMSWDIKENRIANSSQMADPTERYSKRKRKYTTSFSNVSQEEAEDSLGFRFQKFYKSQIPIDQFITKTAPEELKKKIYDRLIDGIASEGFPEATIAPMNEAVVTDFVGDILIAMVAHSNRTIHHDELILSREKQIISKDEEYGGNMEFIVTHNIDNGKVRHVIVVEAKRDALGKGLTQLLLALKSMWETNNDQKTVFGFVTTATLWQLVTFDGQIWKLSESMIVLFGNMPNEEDRWLKSNTQLLDVIYTILSSL</sequence>
<keyword evidence="3" id="KW-1185">Reference proteome</keyword>
<gene>
    <name evidence="1" type="ORF">EDS130_LOCUS26119</name>
    <name evidence="2" type="ORF">XAT740_LOCUS58125</name>
</gene>
<dbReference type="Proteomes" id="UP000663828">
    <property type="component" value="Unassembled WGS sequence"/>
</dbReference>
<dbReference type="Proteomes" id="UP000663852">
    <property type="component" value="Unassembled WGS sequence"/>
</dbReference>
<comment type="caution">
    <text evidence="2">The sequence shown here is derived from an EMBL/GenBank/DDBJ whole genome shotgun (WGS) entry which is preliminary data.</text>
</comment>
<name>A0A816FZY4_ADIRI</name>
<proteinExistence type="predicted"/>
<evidence type="ECO:0000313" key="3">
    <source>
        <dbReference type="Proteomes" id="UP000663828"/>
    </source>
</evidence>
<dbReference type="EMBL" id="CAJNOJ010000157">
    <property type="protein sequence ID" value="CAF1215464.1"/>
    <property type="molecule type" value="Genomic_DNA"/>
</dbReference>
<dbReference type="AlphaFoldDB" id="A0A816FZY4"/>
<evidence type="ECO:0000313" key="1">
    <source>
        <dbReference type="EMBL" id="CAF1215464.1"/>
    </source>
</evidence>
<evidence type="ECO:0000313" key="2">
    <source>
        <dbReference type="EMBL" id="CAF1667886.1"/>
    </source>
</evidence>
<dbReference type="EMBL" id="CAJNOR010012477">
    <property type="protein sequence ID" value="CAF1667886.1"/>
    <property type="molecule type" value="Genomic_DNA"/>
</dbReference>
<dbReference type="OrthoDB" id="5355583at2759"/>
<protein>
    <submittedName>
        <fullName evidence="2">Uncharacterized protein</fullName>
    </submittedName>
</protein>
<accession>A0A816FZY4</accession>
<reference evidence="2" key="1">
    <citation type="submission" date="2021-02" db="EMBL/GenBank/DDBJ databases">
        <authorList>
            <person name="Nowell W R."/>
        </authorList>
    </citation>
    <scope>NUCLEOTIDE SEQUENCE</scope>
</reference>
<organism evidence="2 3">
    <name type="scientific">Adineta ricciae</name>
    <name type="common">Rotifer</name>
    <dbReference type="NCBI Taxonomy" id="249248"/>
    <lineage>
        <taxon>Eukaryota</taxon>
        <taxon>Metazoa</taxon>
        <taxon>Spiralia</taxon>
        <taxon>Gnathifera</taxon>
        <taxon>Rotifera</taxon>
        <taxon>Eurotatoria</taxon>
        <taxon>Bdelloidea</taxon>
        <taxon>Adinetida</taxon>
        <taxon>Adinetidae</taxon>
        <taxon>Adineta</taxon>
    </lineage>
</organism>